<evidence type="ECO:0000313" key="2">
    <source>
        <dbReference type="EMBL" id="SPF76952.1"/>
    </source>
</evidence>
<keyword evidence="3" id="KW-1185">Reference proteome</keyword>
<accession>A0A2R8ALP0</accession>
<dbReference type="Proteomes" id="UP000244911">
    <property type="component" value="Unassembled WGS sequence"/>
</dbReference>
<dbReference type="EMBL" id="OMOI01000001">
    <property type="protein sequence ID" value="SPF76952.1"/>
    <property type="molecule type" value="Genomic_DNA"/>
</dbReference>
<evidence type="ECO:0000313" key="3">
    <source>
        <dbReference type="Proteomes" id="UP000244911"/>
    </source>
</evidence>
<organism evidence="2 3">
    <name type="scientific">Aliiroseovarius pelagivivens</name>
    <dbReference type="NCBI Taxonomy" id="1639690"/>
    <lineage>
        <taxon>Bacteria</taxon>
        <taxon>Pseudomonadati</taxon>
        <taxon>Pseudomonadota</taxon>
        <taxon>Alphaproteobacteria</taxon>
        <taxon>Rhodobacterales</taxon>
        <taxon>Paracoccaceae</taxon>
        <taxon>Aliiroseovarius</taxon>
    </lineage>
</organism>
<dbReference type="OrthoDB" id="7659348at2"/>
<proteinExistence type="predicted"/>
<name>A0A2R8ALP0_9RHOB</name>
<gene>
    <name evidence="2" type="ORF">ALP8811_01969</name>
</gene>
<dbReference type="RefSeq" id="WP_108856917.1">
    <property type="nucleotide sequence ID" value="NZ_OMOI01000001.1"/>
</dbReference>
<feature type="region of interest" description="Disordered" evidence="1">
    <location>
        <begin position="62"/>
        <end position="85"/>
    </location>
</feature>
<reference evidence="2 3" key="1">
    <citation type="submission" date="2018-03" db="EMBL/GenBank/DDBJ databases">
        <authorList>
            <person name="Keele B.F."/>
        </authorList>
    </citation>
    <scope>NUCLEOTIDE SEQUENCE [LARGE SCALE GENOMIC DNA]</scope>
    <source>
        <strain evidence="2 3">CECT 8811</strain>
    </source>
</reference>
<evidence type="ECO:0000256" key="1">
    <source>
        <dbReference type="SAM" id="MobiDB-lite"/>
    </source>
</evidence>
<sequence>MLKLLKELMFEGFAVSDKWIIDVLTDLMAYAEKNGLSVTAEQLDDARLIALTEISKTSRERKEVARTYDQSARRPSLYLASGGHA</sequence>
<dbReference type="AlphaFoldDB" id="A0A2R8ALP0"/>
<protein>
    <submittedName>
        <fullName evidence="2">Uncharacterized protein</fullName>
    </submittedName>
</protein>